<feature type="transmembrane region" description="Helical" evidence="13">
    <location>
        <begin position="971"/>
        <end position="996"/>
    </location>
</feature>
<dbReference type="SUPFAM" id="SSF81321">
    <property type="entry name" value="Family A G protein-coupled receptor-like"/>
    <property type="match status" value="1"/>
</dbReference>
<dbReference type="InterPro" id="IPR001611">
    <property type="entry name" value="Leu-rich_rpt"/>
</dbReference>
<dbReference type="PROSITE" id="PS50068">
    <property type="entry name" value="LDLRA_2"/>
    <property type="match status" value="3"/>
</dbReference>
<feature type="transmembrane region" description="Helical" evidence="13">
    <location>
        <begin position="1054"/>
        <end position="1074"/>
    </location>
</feature>
<evidence type="ECO:0000256" key="1">
    <source>
        <dbReference type="ARBA" id="ARBA00004651"/>
    </source>
</evidence>
<comment type="subcellular location">
    <subcellularLocation>
        <location evidence="1">Cell membrane</location>
        <topology evidence="1">Multi-pass membrane protein</topology>
    </subcellularLocation>
</comment>
<dbReference type="CDD" id="cd00112">
    <property type="entry name" value="LDLa"/>
    <property type="match status" value="3"/>
</dbReference>
<comment type="caution">
    <text evidence="15">The sequence shown here is derived from an EMBL/GenBank/DDBJ whole genome shotgun (WGS) entry which is preliminary data.</text>
</comment>
<keyword evidence="8 13" id="KW-0472">Membrane</keyword>
<name>A0AAN9B8Y9_9CAEN</name>
<dbReference type="PRINTS" id="PR00261">
    <property type="entry name" value="LDLRECEPTOR"/>
</dbReference>
<dbReference type="Gene3D" id="1.20.1070.10">
    <property type="entry name" value="Rhodopsin 7-helix transmembrane proteins"/>
    <property type="match status" value="1"/>
</dbReference>
<feature type="domain" description="G-protein coupled receptors family 1 profile" evidence="14">
    <location>
        <begin position="813"/>
        <end position="1072"/>
    </location>
</feature>
<reference evidence="15 16" key="1">
    <citation type="submission" date="2024-02" db="EMBL/GenBank/DDBJ databases">
        <title>Chromosome-scale genome assembly of the rough periwinkle Littorina saxatilis.</title>
        <authorList>
            <person name="De Jode A."/>
            <person name="Faria R."/>
            <person name="Formenti G."/>
            <person name="Sims Y."/>
            <person name="Smith T.P."/>
            <person name="Tracey A."/>
            <person name="Wood J.M.D."/>
            <person name="Zagrodzka Z.B."/>
            <person name="Johannesson K."/>
            <person name="Butlin R.K."/>
            <person name="Leder E.H."/>
        </authorList>
    </citation>
    <scope>NUCLEOTIDE SEQUENCE [LARGE SCALE GENOMIC DNA]</scope>
    <source>
        <strain evidence="15">Snail1</strain>
        <tissue evidence="15">Muscle</tissue>
    </source>
</reference>
<keyword evidence="2" id="KW-1003">Cell membrane</keyword>
<dbReference type="PROSITE" id="PS00237">
    <property type="entry name" value="G_PROTEIN_RECEP_F1_1"/>
    <property type="match status" value="1"/>
</dbReference>
<feature type="disulfide bond" evidence="12">
    <location>
        <begin position="423"/>
        <end position="441"/>
    </location>
</feature>
<dbReference type="InterPro" id="IPR036055">
    <property type="entry name" value="LDL_receptor-like_sf"/>
</dbReference>
<dbReference type="PROSITE" id="PS51450">
    <property type="entry name" value="LRR"/>
    <property type="match status" value="1"/>
</dbReference>
<evidence type="ECO:0000256" key="10">
    <source>
        <dbReference type="ARBA" id="ARBA00023170"/>
    </source>
</evidence>
<feature type="disulfide bond" evidence="12">
    <location>
        <begin position="509"/>
        <end position="524"/>
    </location>
</feature>
<keyword evidence="10" id="KW-0675">Receptor</keyword>
<dbReference type="Pfam" id="PF00057">
    <property type="entry name" value="Ldl_recept_a"/>
    <property type="match status" value="1"/>
</dbReference>
<dbReference type="Gene3D" id="3.80.10.10">
    <property type="entry name" value="Ribonuclease Inhibitor"/>
    <property type="match status" value="2"/>
</dbReference>
<feature type="disulfide bond" evidence="12">
    <location>
        <begin position="435"/>
        <end position="450"/>
    </location>
</feature>
<proteinExistence type="predicted"/>
<dbReference type="Pfam" id="PF00001">
    <property type="entry name" value="7tm_1"/>
    <property type="match status" value="1"/>
</dbReference>
<keyword evidence="9 12" id="KW-1015">Disulfide bond</keyword>
<dbReference type="InterPro" id="IPR032675">
    <property type="entry name" value="LRR_dom_sf"/>
</dbReference>
<keyword evidence="16" id="KW-1185">Reference proteome</keyword>
<sequence>MDAAREIVVPAGHVIMISFQRLDICEKHRNTPLRGFLELFRVYTNGTIIRHWQRHNQYGRFQFAEVLHAPKVAVRLFTAATPDPIGTGFKMLFSFHPEGRPPEKLGNGLFNCSVDHYPTFRQHLDCNLEPECHGGQDETQHCPFSSPACEGKVASGDRCFVYVSRTVLTEFRTTQLHAYDEMRRYCRQLGGSLVTIRSEAERVEFVNMFQVRRLQWHAVYTGIVYGDIRVPNMYRYMWVGDDNSVLYNTYHRKSRLPLSFTVERVCLGYFFHNTRFLFHECNFNGEDFRHDGVCQLYHSMSSTKTVTLPRLWNTRRTYQAVKPVLVRCPDSHVTQLFLLCDVSSKCGQTEYASDCAFPGNNVTLSDWKGRSIHPETVASVGMFLCDDGVTRIPFSLVCDFRSDCEDDSDELFCKHPVCDGFQCANGQCVEYLMRCDLLSDCVDGSDEDGCFDSSYTEVVGPTPKPPGIITLDGKGSFSFIAIKPNESCPTTHYRCPGEMDYCLPVYTRCNGFYDCLGREDEESCEEATCPGFYRCRASSVCVHPDHLCDGWPQCPQRDDELFCNMTCPEGCMCQGRASVCRQPLSVSSFLELRYVDAGGSRMTLSDADGVVYLIHLSLASCGLTRLTSLHLPNLRYMDLSHNSLQTINMTVFLSVLNLKTLTLAGNPLNNLYSAPSGLQHTTLSTIDLSKTSLELFESKPFSDFLALRHLNLSHTKIRTIGRDGFHFTQSVNNLDLTGSPVAYFEADLYQGLENIENIRSDNYKLCCERLLPSHFPKQSCFAPQDEISTCEDLLPSATYRGCLWLIGFMSVAGNAIGFAMRTCVQKTFLKSGFAMFVIHLSLSDFLMGVYMAIVGVADELFRGNYLFYDLTWTQSVGCKVAGFLSLLSNEVSALIILLITFDRFIVIRFPFSQFRFGKYSASAACLAAWTVGVVLAAIPLLPVTAHWEFYSQTGICIPLPVTRQDFQGRGYSLGVVVVLNFILFLLVAAGQAVIFWSVKQNTMTTSESSNKSRDMAVARRLITVALTDFFCWFPIGVCGLLALAGVPIPGEVNVAMAIFVLPINSALNPFLYTLNMIAEKRHRKSEEKLLRLLESVSEMASCPL</sequence>
<evidence type="ECO:0000313" key="15">
    <source>
        <dbReference type="EMBL" id="KAK7100134.1"/>
    </source>
</evidence>
<dbReference type="PROSITE" id="PS01209">
    <property type="entry name" value="LDLRA_1"/>
    <property type="match status" value="1"/>
</dbReference>
<gene>
    <name evidence="15" type="ORF">V1264_023129</name>
</gene>
<dbReference type="SUPFAM" id="SSF52058">
    <property type="entry name" value="L domain-like"/>
    <property type="match status" value="1"/>
</dbReference>
<comment type="caution">
    <text evidence="12">Lacks conserved residue(s) required for the propagation of feature annotation.</text>
</comment>
<dbReference type="Gene3D" id="4.10.400.10">
    <property type="entry name" value="Low-density Lipoprotein Receptor"/>
    <property type="match status" value="3"/>
</dbReference>
<feature type="transmembrane region" description="Helical" evidence="13">
    <location>
        <begin position="803"/>
        <end position="820"/>
    </location>
</feature>
<dbReference type="AlphaFoldDB" id="A0AAN9B8Y9"/>
<dbReference type="InterPro" id="IPR000276">
    <property type="entry name" value="GPCR_Rhodpsn"/>
</dbReference>
<dbReference type="InterPro" id="IPR016186">
    <property type="entry name" value="C-type_lectin-like/link_sf"/>
</dbReference>
<dbReference type="SMART" id="SM00369">
    <property type="entry name" value="LRR_TYP"/>
    <property type="match status" value="2"/>
</dbReference>
<feature type="transmembrane region" description="Helical" evidence="13">
    <location>
        <begin position="1017"/>
        <end position="1042"/>
    </location>
</feature>
<dbReference type="GO" id="GO:0005886">
    <property type="term" value="C:plasma membrane"/>
    <property type="evidence" value="ECO:0007669"/>
    <property type="project" value="UniProtKB-SubCell"/>
</dbReference>
<dbReference type="InterPro" id="IPR017452">
    <property type="entry name" value="GPCR_Rhodpsn_7TM"/>
</dbReference>
<evidence type="ECO:0000256" key="4">
    <source>
        <dbReference type="ARBA" id="ARBA00022692"/>
    </source>
</evidence>
<dbReference type="GO" id="GO:0009755">
    <property type="term" value="P:hormone-mediated signaling pathway"/>
    <property type="evidence" value="ECO:0007669"/>
    <property type="project" value="TreeGrafter"/>
</dbReference>
<dbReference type="GO" id="GO:0008528">
    <property type="term" value="F:G protein-coupled peptide receptor activity"/>
    <property type="evidence" value="ECO:0007669"/>
    <property type="project" value="TreeGrafter"/>
</dbReference>
<dbReference type="InterPro" id="IPR003591">
    <property type="entry name" value="Leu-rich_rpt_typical-subtyp"/>
</dbReference>
<keyword evidence="5" id="KW-0677">Repeat</keyword>
<organism evidence="15 16">
    <name type="scientific">Littorina saxatilis</name>
    <dbReference type="NCBI Taxonomy" id="31220"/>
    <lineage>
        <taxon>Eukaryota</taxon>
        <taxon>Metazoa</taxon>
        <taxon>Spiralia</taxon>
        <taxon>Lophotrochozoa</taxon>
        <taxon>Mollusca</taxon>
        <taxon>Gastropoda</taxon>
        <taxon>Caenogastropoda</taxon>
        <taxon>Littorinimorpha</taxon>
        <taxon>Littorinoidea</taxon>
        <taxon>Littorinidae</taxon>
        <taxon>Littorina</taxon>
    </lineage>
</organism>
<dbReference type="Pfam" id="PF13855">
    <property type="entry name" value="LRR_8"/>
    <property type="match status" value="1"/>
</dbReference>
<feature type="transmembrane region" description="Helical" evidence="13">
    <location>
        <begin position="832"/>
        <end position="857"/>
    </location>
</feature>
<evidence type="ECO:0000256" key="8">
    <source>
        <dbReference type="ARBA" id="ARBA00023136"/>
    </source>
</evidence>
<accession>A0AAN9B8Y9</accession>
<feature type="transmembrane region" description="Helical" evidence="13">
    <location>
        <begin position="923"/>
        <end position="941"/>
    </location>
</feature>
<evidence type="ECO:0000259" key="14">
    <source>
        <dbReference type="PROSITE" id="PS50262"/>
    </source>
</evidence>
<evidence type="ECO:0000256" key="6">
    <source>
        <dbReference type="ARBA" id="ARBA00022989"/>
    </source>
</evidence>
<dbReference type="SUPFAM" id="SSF57424">
    <property type="entry name" value="LDL receptor-like module"/>
    <property type="match status" value="3"/>
</dbReference>
<keyword evidence="4 13" id="KW-0812">Transmembrane</keyword>
<feature type="disulfide bond" evidence="12">
    <location>
        <begin position="529"/>
        <end position="541"/>
    </location>
</feature>
<evidence type="ECO:0000256" key="3">
    <source>
        <dbReference type="ARBA" id="ARBA00022614"/>
    </source>
</evidence>
<dbReference type="InterPro" id="IPR002172">
    <property type="entry name" value="LDrepeatLR_classA_rpt"/>
</dbReference>
<dbReference type="PANTHER" id="PTHR24372:SF77">
    <property type="entry name" value="G-PROTEIN COUPLED RECEPTORS FAMILY 1 PROFILE DOMAIN-CONTAINING PROTEIN"/>
    <property type="match status" value="1"/>
</dbReference>
<dbReference type="GO" id="GO:0007189">
    <property type="term" value="P:adenylate cyclase-activating G protein-coupled receptor signaling pathway"/>
    <property type="evidence" value="ECO:0007669"/>
    <property type="project" value="TreeGrafter"/>
</dbReference>
<evidence type="ECO:0000256" key="7">
    <source>
        <dbReference type="ARBA" id="ARBA00023040"/>
    </source>
</evidence>
<dbReference type="SMART" id="SM00192">
    <property type="entry name" value="LDLa"/>
    <property type="match status" value="5"/>
</dbReference>
<evidence type="ECO:0000256" key="2">
    <source>
        <dbReference type="ARBA" id="ARBA00022475"/>
    </source>
</evidence>
<evidence type="ECO:0000313" key="16">
    <source>
        <dbReference type="Proteomes" id="UP001374579"/>
    </source>
</evidence>
<dbReference type="Proteomes" id="UP001374579">
    <property type="component" value="Unassembled WGS sequence"/>
</dbReference>
<evidence type="ECO:0000256" key="11">
    <source>
        <dbReference type="ARBA" id="ARBA00023224"/>
    </source>
</evidence>
<keyword evidence="11" id="KW-0807">Transducer</keyword>
<evidence type="ECO:0000256" key="13">
    <source>
        <dbReference type="SAM" id="Phobius"/>
    </source>
</evidence>
<evidence type="ECO:0000256" key="12">
    <source>
        <dbReference type="PROSITE-ProRule" id="PRU00124"/>
    </source>
</evidence>
<dbReference type="Gene3D" id="3.10.100.10">
    <property type="entry name" value="Mannose-Binding Protein A, subunit A"/>
    <property type="match status" value="1"/>
</dbReference>
<dbReference type="CDD" id="cd00037">
    <property type="entry name" value="CLECT"/>
    <property type="match status" value="1"/>
</dbReference>
<dbReference type="InterPro" id="IPR016187">
    <property type="entry name" value="CTDL_fold"/>
</dbReference>
<dbReference type="SUPFAM" id="SSF56436">
    <property type="entry name" value="C-type lectin-like"/>
    <property type="match status" value="1"/>
</dbReference>
<protein>
    <recommendedName>
        <fullName evidence="14">G-protein coupled receptors family 1 profile domain-containing protein</fullName>
    </recommendedName>
</protein>
<dbReference type="PANTHER" id="PTHR24372">
    <property type="entry name" value="GLYCOPROTEIN HORMONE RECEPTOR"/>
    <property type="match status" value="1"/>
</dbReference>
<dbReference type="PROSITE" id="PS50262">
    <property type="entry name" value="G_PROTEIN_RECEP_F1_2"/>
    <property type="match status" value="1"/>
</dbReference>
<feature type="disulfide bond" evidence="12">
    <location>
        <begin position="548"/>
        <end position="563"/>
    </location>
</feature>
<evidence type="ECO:0000256" key="9">
    <source>
        <dbReference type="ARBA" id="ARBA00023157"/>
    </source>
</evidence>
<evidence type="ECO:0000256" key="5">
    <source>
        <dbReference type="ARBA" id="ARBA00022737"/>
    </source>
</evidence>
<keyword evidence="6 13" id="KW-1133">Transmembrane helix</keyword>
<keyword evidence="3" id="KW-0433">Leucine-rich repeat</keyword>
<dbReference type="InterPro" id="IPR023415">
    <property type="entry name" value="LDLR_class-A_CS"/>
</dbReference>
<keyword evidence="7" id="KW-0297">G-protein coupled receptor</keyword>
<dbReference type="EMBL" id="JBAMIC010000011">
    <property type="protein sequence ID" value="KAK7100134.1"/>
    <property type="molecule type" value="Genomic_DNA"/>
</dbReference>